<dbReference type="InterPro" id="IPR036282">
    <property type="entry name" value="Glutathione-S-Trfase_C_sf"/>
</dbReference>
<dbReference type="InterPro" id="IPR004045">
    <property type="entry name" value="Glutathione_S-Trfase_N"/>
</dbReference>
<evidence type="ECO:0000259" key="2">
    <source>
        <dbReference type="PROSITE" id="PS50405"/>
    </source>
</evidence>
<dbReference type="EMBL" id="HBEF01016614">
    <property type="protein sequence ID" value="CAD8338238.1"/>
    <property type="molecule type" value="Transcribed_RNA"/>
</dbReference>
<dbReference type="InterPro" id="IPR010987">
    <property type="entry name" value="Glutathione-S-Trfase_C-like"/>
</dbReference>
<dbReference type="CDD" id="cd03190">
    <property type="entry name" value="GST_C_Omega_like"/>
    <property type="match status" value="1"/>
</dbReference>
<feature type="signal peptide" evidence="1">
    <location>
        <begin position="1"/>
        <end position="29"/>
    </location>
</feature>
<dbReference type="Gene3D" id="1.20.1050.10">
    <property type="match status" value="1"/>
</dbReference>
<dbReference type="AlphaFoldDB" id="A0A7R9ZN52"/>
<organism evidence="3">
    <name type="scientific">Craspedostauros australis</name>
    <dbReference type="NCBI Taxonomy" id="1486917"/>
    <lineage>
        <taxon>Eukaryota</taxon>
        <taxon>Sar</taxon>
        <taxon>Stramenopiles</taxon>
        <taxon>Ochrophyta</taxon>
        <taxon>Bacillariophyta</taxon>
        <taxon>Bacillariophyceae</taxon>
        <taxon>Bacillariophycidae</taxon>
        <taxon>Naviculales</taxon>
        <taxon>Naviculaceae</taxon>
        <taxon>Craspedostauros</taxon>
    </lineage>
</organism>
<dbReference type="SUPFAM" id="SSF52833">
    <property type="entry name" value="Thioredoxin-like"/>
    <property type="match status" value="1"/>
</dbReference>
<name>A0A7R9ZN52_9STRA</name>
<dbReference type="GO" id="GO:0005737">
    <property type="term" value="C:cytoplasm"/>
    <property type="evidence" value="ECO:0007669"/>
    <property type="project" value="TreeGrafter"/>
</dbReference>
<dbReference type="PANTHER" id="PTHR32419">
    <property type="entry name" value="GLUTATHIONYL-HYDROQUINONE REDUCTASE"/>
    <property type="match status" value="1"/>
</dbReference>
<evidence type="ECO:0000256" key="1">
    <source>
        <dbReference type="SAM" id="SignalP"/>
    </source>
</evidence>
<dbReference type="GO" id="GO:0004364">
    <property type="term" value="F:glutathione transferase activity"/>
    <property type="evidence" value="ECO:0007669"/>
    <property type="project" value="InterPro"/>
</dbReference>
<feature type="domain" description="GST C-terminal" evidence="2">
    <location>
        <begin position="263"/>
        <end position="394"/>
    </location>
</feature>
<dbReference type="InterPro" id="IPR016639">
    <property type="entry name" value="GST_Omega/GSH"/>
</dbReference>
<keyword evidence="1" id="KW-0732">Signal</keyword>
<dbReference type="SUPFAM" id="SSF47616">
    <property type="entry name" value="GST C-terminal domain-like"/>
    <property type="match status" value="1"/>
</dbReference>
<accession>A0A7R9ZN52</accession>
<dbReference type="Pfam" id="PF13410">
    <property type="entry name" value="GST_C_2"/>
    <property type="match status" value="1"/>
</dbReference>
<sequence>MHPSARAHARFTLRMRLAALLLLPLQACAFTTMSPTGSVAARASSQLQGLPFGIGDKGNSIDKGFNILEVATTVVPQGRIVGTAKGSLNFVWKRMMTELAPQDKSGLYQRPKVDFGGVIGSAEHPLERNRYQVYLGNPCPWCHRVQLVINVLGLDEDLVGVTNLIDDPIKASRGGWIFRSKEDSKLNVRDMREMYDKLTGGSYKGRCTAPALVDLKSQTIVANESPDILRMLPKLLELRATTSDDEKSHSNAQSSSQLTTLVPPELESYIDETNAWVYQLLSNGVYQCGFSTTQQAYDAASRNVREGLERCEERLSKSPFMCGDTFTESDVMLLPTMLRYDGVYSPLFKAGGTHISIPNQFPNIQAWRQRCWREVPGVSTSTDLADANESYYKQLFPLNPGGIIPTPVTAKDLGLEP</sequence>
<dbReference type="Gene3D" id="3.40.30.10">
    <property type="entry name" value="Glutaredoxin"/>
    <property type="match status" value="1"/>
</dbReference>
<evidence type="ECO:0000313" key="3">
    <source>
        <dbReference type="EMBL" id="CAD8338238.1"/>
    </source>
</evidence>
<protein>
    <recommendedName>
        <fullName evidence="2">GST C-terminal domain-containing protein</fullName>
    </recommendedName>
</protein>
<dbReference type="InterPro" id="IPR036249">
    <property type="entry name" value="Thioredoxin-like_sf"/>
</dbReference>
<dbReference type="Pfam" id="PF13409">
    <property type="entry name" value="GST_N_2"/>
    <property type="match status" value="1"/>
</dbReference>
<feature type="chain" id="PRO_5030615739" description="GST C-terminal domain-containing protein" evidence="1">
    <location>
        <begin position="30"/>
        <end position="417"/>
    </location>
</feature>
<dbReference type="PANTHER" id="PTHR32419:SF6">
    <property type="entry name" value="GLUTATHIONE S-TRANSFERASE OMEGA-LIKE 1-RELATED"/>
    <property type="match status" value="1"/>
</dbReference>
<proteinExistence type="predicted"/>
<dbReference type="InterPro" id="IPR047047">
    <property type="entry name" value="GST_Omega-like_C"/>
</dbReference>
<gene>
    <name evidence="3" type="ORF">CAUS1442_LOCUS10367</name>
</gene>
<dbReference type="PROSITE" id="PS50405">
    <property type="entry name" value="GST_CTER"/>
    <property type="match status" value="1"/>
</dbReference>
<reference evidence="3" key="1">
    <citation type="submission" date="2021-01" db="EMBL/GenBank/DDBJ databases">
        <authorList>
            <person name="Corre E."/>
            <person name="Pelletier E."/>
            <person name="Niang G."/>
            <person name="Scheremetjew M."/>
            <person name="Finn R."/>
            <person name="Kale V."/>
            <person name="Holt S."/>
            <person name="Cochrane G."/>
            <person name="Meng A."/>
            <person name="Brown T."/>
            <person name="Cohen L."/>
        </authorList>
    </citation>
    <scope>NUCLEOTIDE SEQUENCE</scope>
    <source>
        <strain evidence="3">CCMP3328</strain>
    </source>
</reference>